<dbReference type="EMBL" id="LSRX01000418">
    <property type="protein sequence ID" value="OLP97870.1"/>
    <property type="molecule type" value="Genomic_DNA"/>
</dbReference>
<reference evidence="2 3" key="1">
    <citation type="submission" date="2016-02" db="EMBL/GenBank/DDBJ databases">
        <title>Genome analysis of coral dinoflagellate symbionts highlights evolutionary adaptations to a symbiotic lifestyle.</title>
        <authorList>
            <person name="Aranda M."/>
            <person name="Li Y."/>
            <person name="Liew Y.J."/>
            <person name="Baumgarten S."/>
            <person name="Simakov O."/>
            <person name="Wilson M."/>
            <person name="Piel J."/>
            <person name="Ashoor H."/>
            <person name="Bougouffa S."/>
            <person name="Bajic V.B."/>
            <person name="Ryu T."/>
            <person name="Ravasi T."/>
            <person name="Bayer T."/>
            <person name="Micklem G."/>
            <person name="Kim H."/>
            <person name="Bhak J."/>
            <person name="Lajeunesse T.C."/>
            <person name="Voolstra C.R."/>
        </authorList>
    </citation>
    <scope>NUCLEOTIDE SEQUENCE [LARGE SCALE GENOMIC DNA]</scope>
    <source>
        <strain evidence="2 3">CCMP2467</strain>
    </source>
</reference>
<evidence type="ECO:0000313" key="2">
    <source>
        <dbReference type="EMBL" id="OLP97870.1"/>
    </source>
</evidence>
<accession>A0A1Q9DRQ8</accession>
<evidence type="ECO:0000313" key="3">
    <source>
        <dbReference type="Proteomes" id="UP000186817"/>
    </source>
</evidence>
<comment type="caution">
    <text evidence="2">The sequence shown here is derived from an EMBL/GenBank/DDBJ whole genome shotgun (WGS) entry which is preliminary data.</text>
</comment>
<gene>
    <name evidence="2" type="ORF">AK812_SmicGene19750</name>
</gene>
<keyword evidence="1" id="KW-0472">Membrane</keyword>
<feature type="transmembrane region" description="Helical" evidence="1">
    <location>
        <begin position="30"/>
        <end position="48"/>
    </location>
</feature>
<sequence>MSSSESDAEACLSESAGQESKRSTGLGCSFFMLAFEEFLALLLIVAICRQDLEKWHIIVMQLVAIFLVHVFFQCFLRDQPDPVNVGLEAIQDNMEHADFQQLFHQLHSAAPSVEHIAVGLKKGSKAVGGGRRVYNQVIHRQTESKNFDFTSWRDVSDPVSGYDGYPFAQVTITAEYECFDEPTATKASMEKQAVMAECVRKAPSGTQEFYDFSKVTLTPSMGVKPVEGSQDYAVARSGDSIPCWLSLKVYNTGSYLLPLFGTCYRLLFVRTVPLIHYKIVKQVSVLRQGGADWRAR</sequence>
<feature type="transmembrane region" description="Helical" evidence="1">
    <location>
        <begin position="55"/>
        <end position="72"/>
    </location>
</feature>
<dbReference type="AlphaFoldDB" id="A0A1Q9DRQ8"/>
<dbReference type="OrthoDB" id="419504at2759"/>
<keyword evidence="1" id="KW-0812">Transmembrane</keyword>
<evidence type="ECO:0000256" key="1">
    <source>
        <dbReference type="SAM" id="Phobius"/>
    </source>
</evidence>
<protein>
    <submittedName>
        <fullName evidence="2">Uncharacterized protein</fullName>
    </submittedName>
</protein>
<keyword evidence="3" id="KW-1185">Reference proteome</keyword>
<organism evidence="2 3">
    <name type="scientific">Symbiodinium microadriaticum</name>
    <name type="common">Dinoflagellate</name>
    <name type="synonym">Zooxanthella microadriatica</name>
    <dbReference type="NCBI Taxonomy" id="2951"/>
    <lineage>
        <taxon>Eukaryota</taxon>
        <taxon>Sar</taxon>
        <taxon>Alveolata</taxon>
        <taxon>Dinophyceae</taxon>
        <taxon>Suessiales</taxon>
        <taxon>Symbiodiniaceae</taxon>
        <taxon>Symbiodinium</taxon>
    </lineage>
</organism>
<proteinExistence type="predicted"/>
<keyword evidence="1" id="KW-1133">Transmembrane helix</keyword>
<name>A0A1Q9DRQ8_SYMMI</name>
<dbReference type="Proteomes" id="UP000186817">
    <property type="component" value="Unassembled WGS sequence"/>
</dbReference>